<feature type="transmembrane region" description="Helical" evidence="1">
    <location>
        <begin position="85"/>
        <end position="114"/>
    </location>
</feature>
<evidence type="ECO:0000313" key="4">
    <source>
        <dbReference type="Proteomes" id="UP001143747"/>
    </source>
</evidence>
<comment type="caution">
    <text evidence="3">The sequence shown here is derived from an EMBL/GenBank/DDBJ whole genome shotgun (WGS) entry which is preliminary data.</text>
</comment>
<dbReference type="Proteomes" id="UP001143747">
    <property type="component" value="Unassembled WGS sequence"/>
</dbReference>
<accession>A0A9Q4KS49</accession>
<feature type="domain" description="DUF7847" evidence="2">
    <location>
        <begin position="2"/>
        <end position="256"/>
    </location>
</feature>
<proteinExistence type="predicted"/>
<dbReference type="EMBL" id="JAKELO010000002">
    <property type="protein sequence ID" value="MDE4907559.1"/>
    <property type="molecule type" value="Genomic_DNA"/>
</dbReference>
<name>A0A9Q4KS49_9EURY</name>
<gene>
    <name evidence="3" type="ORF">L0665_02890</name>
</gene>
<dbReference type="PROSITE" id="PS51257">
    <property type="entry name" value="PROKAR_LIPOPROTEIN"/>
    <property type="match status" value="1"/>
</dbReference>
<sequence length="288" mass="32275">MVFQSLKEAFRCILRYPLILLSGVWVGCSVAALEYCVFNGLNFYAETIGFFAIIIFPFFVGSSYEMIYREDGALSAFWTGGISRYFAVLLPGVFVTFIGSVAAFILTIILAAIGGGQDDMLMIMGVFWIFIPIVFFFFFYDTAVVLEDKKVFASLLRSLQFVRSRPFEVIAFYCACFILLIVLFIASAFIGSVFLAGSMVFDPSLDVNTLLNMTVEEQQALIGEDGLSLIIALYAVVAGIFTAILLPLKAVFYQRHVQGISEEKQEEEIQEAENKGGVYDEKGRWYKY</sequence>
<evidence type="ECO:0000259" key="2">
    <source>
        <dbReference type="Pfam" id="PF25231"/>
    </source>
</evidence>
<feature type="transmembrane region" description="Helical" evidence="1">
    <location>
        <begin position="44"/>
        <end position="64"/>
    </location>
</feature>
<keyword evidence="1" id="KW-0812">Transmembrane</keyword>
<keyword evidence="1" id="KW-0472">Membrane</keyword>
<feature type="transmembrane region" description="Helical" evidence="1">
    <location>
        <begin position="227"/>
        <end position="248"/>
    </location>
</feature>
<keyword evidence="1" id="KW-1133">Transmembrane helix</keyword>
<organism evidence="3 4">
    <name type="scientific">Methanogenium marinum</name>
    <dbReference type="NCBI Taxonomy" id="348610"/>
    <lineage>
        <taxon>Archaea</taxon>
        <taxon>Methanobacteriati</taxon>
        <taxon>Methanobacteriota</taxon>
        <taxon>Stenosarchaea group</taxon>
        <taxon>Methanomicrobia</taxon>
        <taxon>Methanomicrobiales</taxon>
        <taxon>Methanomicrobiaceae</taxon>
        <taxon>Methanogenium</taxon>
    </lineage>
</organism>
<dbReference type="AlphaFoldDB" id="A0A9Q4KS49"/>
<dbReference type="RefSeq" id="WP_274924207.1">
    <property type="nucleotide sequence ID" value="NZ_JAKELO010000002.1"/>
</dbReference>
<keyword evidence="4" id="KW-1185">Reference proteome</keyword>
<reference evidence="3" key="1">
    <citation type="submission" date="2022-01" db="EMBL/GenBank/DDBJ databases">
        <title>Draft genome of Methanogenium marinum DSM 15558.</title>
        <authorList>
            <person name="Chen S.-C."/>
            <person name="You Y.-T."/>
        </authorList>
    </citation>
    <scope>NUCLEOTIDE SEQUENCE</scope>
    <source>
        <strain evidence="3">DSM 15558</strain>
    </source>
</reference>
<feature type="transmembrane region" description="Helical" evidence="1">
    <location>
        <begin position="12"/>
        <end position="32"/>
    </location>
</feature>
<feature type="transmembrane region" description="Helical" evidence="1">
    <location>
        <begin position="120"/>
        <end position="146"/>
    </location>
</feature>
<evidence type="ECO:0000256" key="1">
    <source>
        <dbReference type="SAM" id="Phobius"/>
    </source>
</evidence>
<dbReference type="Pfam" id="PF25231">
    <property type="entry name" value="DUF7847"/>
    <property type="match status" value="1"/>
</dbReference>
<evidence type="ECO:0000313" key="3">
    <source>
        <dbReference type="EMBL" id="MDE4907559.1"/>
    </source>
</evidence>
<dbReference type="InterPro" id="IPR057169">
    <property type="entry name" value="DUF7847"/>
</dbReference>
<feature type="transmembrane region" description="Helical" evidence="1">
    <location>
        <begin position="167"/>
        <end position="196"/>
    </location>
</feature>
<protein>
    <recommendedName>
        <fullName evidence="2">DUF7847 domain-containing protein</fullName>
    </recommendedName>
</protein>